<evidence type="ECO:0000256" key="4">
    <source>
        <dbReference type="ARBA" id="ARBA00019595"/>
    </source>
</evidence>
<reference evidence="8 9" key="1">
    <citation type="submission" date="2016-10" db="EMBL/GenBank/DDBJ databases">
        <authorList>
            <person name="de Groot N.N."/>
        </authorList>
    </citation>
    <scope>NUCLEOTIDE SEQUENCE [LARGE SCALE GENOMIC DNA]</scope>
    <source>
        <strain evidence="8 9">LMG 2247</strain>
    </source>
</reference>
<dbReference type="InterPro" id="IPR011051">
    <property type="entry name" value="RmlC_Cupin_sf"/>
</dbReference>
<dbReference type="PANTHER" id="PTHR21047:SF2">
    <property type="entry name" value="THYMIDINE DIPHOSPHO-4-KETO-RHAMNOSE 3,5-EPIMERASE"/>
    <property type="match status" value="1"/>
</dbReference>
<sequence length="227" mass="25403">MSTRHSQPARLGATHGARSVAERLASRSARPRRTKVAPTYGAGVMSMKVTRTALPEVKIVESELFCDESGSAFETFNADDFARQVAAGVEFVQDDHSRSRRGVLRGLHYQIQHPQGKLVRVVAGDVFDVAVDIRLSSHNFGKWIGVHLSADNRRQMWVPPGFAHGFVVMSEIAECLCKATDYWYPEHERSLLWSDPDIGIDWPIEFAPILAAKDEAGKRLYEAEYYA</sequence>
<evidence type="ECO:0000256" key="3">
    <source>
        <dbReference type="ARBA" id="ARBA00012098"/>
    </source>
</evidence>
<feature type="site" description="Participates in a stacking interaction with the thymidine ring of dTDP-4-oxo-6-deoxyglucose" evidence="5">
    <location>
        <position position="183"/>
    </location>
</feature>
<feature type="region of interest" description="Disordered" evidence="7">
    <location>
        <begin position="1"/>
        <end position="35"/>
    </location>
</feature>
<proteinExistence type="inferred from homology"/>
<dbReference type="Proteomes" id="UP000199706">
    <property type="component" value="Unassembled WGS sequence"/>
</dbReference>
<evidence type="ECO:0000256" key="6">
    <source>
        <dbReference type="RuleBase" id="RU364069"/>
    </source>
</evidence>
<dbReference type="Gene3D" id="2.60.120.10">
    <property type="entry name" value="Jelly Rolls"/>
    <property type="match status" value="1"/>
</dbReference>
<dbReference type="InterPro" id="IPR014710">
    <property type="entry name" value="RmlC-like_jellyroll"/>
</dbReference>
<dbReference type="EMBL" id="FNCJ01000007">
    <property type="protein sequence ID" value="SDH14877.1"/>
    <property type="molecule type" value="Genomic_DNA"/>
</dbReference>
<evidence type="ECO:0000256" key="1">
    <source>
        <dbReference type="ARBA" id="ARBA00001298"/>
    </source>
</evidence>
<evidence type="ECO:0000313" key="9">
    <source>
        <dbReference type="Proteomes" id="UP000199706"/>
    </source>
</evidence>
<comment type="function">
    <text evidence="2 6">Catalyzes the epimerization of the C3' and C5'positions of dTDP-6-deoxy-D-xylo-4-hexulose, forming dTDP-6-deoxy-L-lyxo-4-hexulose.</text>
</comment>
<name>A0A1G8A224_9BURK</name>
<accession>A0A1G8A224</accession>
<dbReference type="UniPathway" id="UPA00124"/>
<dbReference type="NCBIfam" id="TIGR01221">
    <property type="entry name" value="rmlC"/>
    <property type="match status" value="1"/>
</dbReference>
<dbReference type="SUPFAM" id="SSF51182">
    <property type="entry name" value="RmlC-like cupins"/>
    <property type="match status" value="1"/>
</dbReference>
<dbReference type="PANTHER" id="PTHR21047">
    <property type="entry name" value="DTDP-6-DEOXY-D-GLUCOSE-3,5 EPIMERASE"/>
    <property type="match status" value="1"/>
</dbReference>
<dbReference type="GO" id="GO:0008830">
    <property type="term" value="F:dTDP-4-dehydrorhamnose 3,5-epimerase activity"/>
    <property type="evidence" value="ECO:0007669"/>
    <property type="project" value="UniProtKB-UniRule"/>
</dbReference>
<dbReference type="EC" id="5.1.3.13" evidence="3 6"/>
<dbReference type="CDD" id="cd00438">
    <property type="entry name" value="cupin_RmlC"/>
    <property type="match status" value="1"/>
</dbReference>
<evidence type="ECO:0000256" key="7">
    <source>
        <dbReference type="SAM" id="MobiDB-lite"/>
    </source>
</evidence>
<evidence type="ECO:0000256" key="5">
    <source>
        <dbReference type="PIRSR" id="PIRSR600888-3"/>
    </source>
</evidence>
<comment type="similarity">
    <text evidence="6">Belongs to the dTDP-4-dehydrorhamnose 3,5-epimerase family.</text>
</comment>
<evidence type="ECO:0000313" key="8">
    <source>
        <dbReference type="EMBL" id="SDH14877.1"/>
    </source>
</evidence>
<keyword evidence="6" id="KW-0413">Isomerase</keyword>
<dbReference type="InterPro" id="IPR000888">
    <property type="entry name" value="RmlC-like"/>
</dbReference>
<organism evidence="8 9">
    <name type="scientific">Paraburkholderia phenazinium</name>
    <dbReference type="NCBI Taxonomy" id="60549"/>
    <lineage>
        <taxon>Bacteria</taxon>
        <taxon>Pseudomonadati</taxon>
        <taxon>Pseudomonadota</taxon>
        <taxon>Betaproteobacteria</taxon>
        <taxon>Burkholderiales</taxon>
        <taxon>Burkholderiaceae</taxon>
        <taxon>Paraburkholderia</taxon>
    </lineage>
</organism>
<comment type="pathway">
    <text evidence="6">Carbohydrate biosynthesis; dTDP-L-rhamnose biosynthesis.</text>
</comment>
<dbReference type="GO" id="GO:0019305">
    <property type="term" value="P:dTDP-rhamnose biosynthetic process"/>
    <property type="evidence" value="ECO:0007669"/>
    <property type="project" value="UniProtKB-UniRule"/>
</dbReference>
<gene>
    <name evidence="8" type="ORF">SAMN05216466_107272</name>
</gene>
<evidence type="ECO:0000256" key="2">
    <source>
        <dbReference type="ARBA" id="ARBA00001997"/>
    </source>
</evidence>
<comment type="catalytic activity">
    <reaction evidence="1 6">
        <text>dTDP-4-dehydro-6-deoxy-alpha-D-glucose = dTDP-4-dehydro-beta-L-rhamnose</text>
        <dbReference type="Rhea" id="RHEA:16969"/>
        <dbReference type="ChEBI" id="CHEBI:57649"/>
        <dbReference type="ChEBI" id="CHEBI:62830"/>
        <dbReference type="EC" id="5.1.3.13"/>
    </reaction>
</comment>
<protein>
    <recommendedName>
        <fullName evidence="4 6">dTDP-4-dehydrorhamnose 3,5-epimerase</fullName>
        <ecNumber evidence="3 6">5.1.3.13</ecNumber>
    </recommendedName>
    <alternativeName>
        <fullName evidence="6">Thymidine diphospho-4-keto-rhamnose 3,5-epimerase</fullName>
    </alternativeName>
</protein>
<dbReference type="GO" id="GO:0000271">
    <property type="term" value="P:polysaccharide biosynthetic process"/>
    <property type="evidence" value="ECO:0007669"/>
    <property type="project" value="TreeGrafter"/>
</dbReference>
<dbReference type="AlphaFoldDB" id="A0A1G8A224"/>
<dbReference type="Pfam" id="PF00908">
    <property type="entry name" value="dTDP_sugar_isom"/>
    <property type="match status" value="1"/>
</dbReference>
<dbReference type="GO" id="GO:0005829">
    <property type="term" value="C:cytosol"/>
    <property type="evidence" value="ECO:0007669"/>
    <property type="project" value="TreeGrafter"/>
</dbReference>
<comment type="subunit">
    <text evidence="6">Homodimer.</text>
</comment>